<sequence>MIRLALLCLCLLAPAVAAEPKYGILRNYSGLPLVFPLAIKSDPGRDLMIALREPDSWDVAYTARVEGGAFFRVLVPVGTYVLEITPEGGAPYLYPQPLTFRIEGLSRKVGHSIDLRGGDLGAPEPIAFCQSRRIDPDDWRDLRDYWRLPPGDPERPDRVPGPQLRERLCDGTDARRSFDPIDG</sequence>
<evidence type="ECO:0000256" key="2">
    <source>
        <dbReference type="SAM" id="SignalP"/>
    </source>
</evidence>
<dbReference type="Proteomes" id="UP000199372">
    <property type="component" value="Unassembled WGS sequence"/>
</dbReference>
<feature type="signal peptide" evidence="2">
    <location>
        <begin position="1"/>
        <end position="17"/>
    </location>
</feature>
<dbReference type="RefSeq" id="WP_091846350.1">
    <property type="nucleotide sequence ID" value="NZ_FOCM01000008.1"/>
</dbReference>
<protein>
    <recommendedName>
        <fullName evidence="5">Carboxypeptidase regulatory-like domain-containing protein</fullName>
    </recommendedName>
</protein>
<organism evidence="3 4">
    <name type="scientific">Palleronia pelagia</name>
    <dbReference type="NCBI Taxonomy" id="387096"/>
    <lineage>
        <taxon>Bacteria</taxon>
        <taxon>Pseudomonadati</taxon>
        <taxon>Pseudomonadota</taxon>
        <taxon>Alphaproteobacteria</taxon>
        <taxon>Rhodobacterales</taxon>
        <taxon>Roseobacteraceae</taxon>
        <taxon>Palleronia</taxon>
    </lineage>
</organism>
<keyword evidence="2" id="KW-0732">Signal</keyword>
<evidence type="ECO:0000256" key="1">
    <source>
        <dbReference type="SAM" id="MobiDB-lite"/>
    </source>
</evidence>
<reference evidence="4" key="1">
    <citation type="submission" date="2016-10" db="EMBL/GenBank/DDBJ databases">
        <authorList>
            <person name="Varghese N."/>
            <person name="Submissions S."/>
        </authorList>
    </citation>
    <scope>NUCLEOTIDE SEQUENCE [LARGE SCALE GENOMIC DNA]</scope>
    <source>
        <strain evidence="4">DSM 26893</strain>
    </source>
</reference>
<evidence type="ECO:0000313" key="3">
    <source>
        <dbReference type="EMBL" id="SEN94584.1"/>
    </source>
</evidence>
<dbReference type="EMBL" id="FOCM01000008">
    <property type="protein sequence ID" value="SEN94584.1"/>
    <property type="molecule type" value="Genomic_DNA"/>
</dbReference>
<proteinExistence type="predicted"/>
<evidence type="ECO:0000313" key="4">
    <source>
        <dbReference type="Proteomes" id="UP000199372"/>
    </source>
</evidence>
<dbReference type="OrthoDB" id="8265097at2"/>
<feature type="region of interest" description="Disordered" evidence="1">
    <location>
        <begin position="145"/>
        <end position="183"/>
    </location>
</feature>
<dbReference type="AlphaFoldDB" id="A0A1H8KNX8"/>
<name>A0A1H8KNX8_9RHOB</name>
<evidence type="ECO:0008006" key="5">
    <source>
        <dbReference type="Google" id="ProtNLM"/>
    </source>
</evidence>
<keyword evidence="4" id="KW-1185">Reference proteome</keyword>
<gene>
    <name evidence="3" type="ORF">SAMN04488011_10865</name>
</gene>
<accession>A0A1H8KNX8</accession>
<feature type="chain" id="PRO_5011440177" description="Carboxypeptidase regulatory-like domain-containing protein" evidence="2">
    <location>
        <begin position="18"/>
        <end position="183"/>
    </location>
</feature>